<proteinExistence type="predicted"/>
<organism evidence="1">
    <name type="scientific">marine sediment metagenome</name>
    <dbReference type="NCBI Taxonomy" id="412755"/>
    <lineage>
        <taxon>unclassified sequences</taxon>
        <taxon>metagenomes</taxon>
        <taxon>ecological metagenomes</taxon>
    </lineage>
</organism>
<dbReference type="AlphaFoldDB" id="A0A0F9D7Y2"/>
<evidence type="ECO:0000313" key="1">
    <source>
        <dbReference type="EMBL" id="KKL57808.1"/>
    </source>
</evidence>
<dbReference type="Pfam" id="PF18742">
    <property type="entry name" value="DpnII-MboI"/>
    <property type="match status" value="1"/>
</dbReference>
<comment type="caution">
    <text evidence="1">The sequence shown here is derived from an EMBL/GenBank/DDBJ whole genome shotgun (WGS) entry which is preliminary data.</text>
</comment>
<name>A0A0F9D7Y2_9ZZZZ</name>
<reference evidence="1" key="1">
    <citation type="journal article" date="2015" name="Nature">
        <title>Complex archaea that bridge the gap between prokaryotes and eukaryotes.</title>
        <authorList>
            <person name="Spang A."/>
            <person name="Saw J.H."/>
            <person name="Jorgensen S.L."/>
            <person name="Zaremba-Niedzwiedzka K."/>
            <person name="Martijn J."/>
            <person name="Lind A.E."/>
            <person name="van Eijk R."/>
            <person name="Schleper C."/>
            <person name="Guy L."/>
            <person name="Ettema T.J."/>
        </authorList>
    </citation>
    <scope>NUCLEOTIDE SEQUENCE</scope>
</reference>
<accession>A0A0F9D7Y2</accession>
<protein>
    <submittedName>
        <fullName evidence="1">Uncharacterized protein</fullName>
    </submittedName>
</protein>
<sequence>MQIEFSIIKKEEYNPSFASKDSRIDFFLRLENIGIEVKKVRDKAHAKTLSEEIIEDKAKYSNNKEITELYFFIYDPNSYLLNREEFILDLEKDIPKQFEKVKIIIKPEI</sequence>
<gene>
    <name evidence="1" type="ORF">LCGC14_2231710</name>
</gene>
<dbReference type="EMBL" id="LAZR01030037">
    <property type="protein sequence ID" value="KKL57808.1"/>
    <property type="molecule type" value="Genomic_DNA"/>
</dbReference>